<accession>A3DKR6</accession>
<organism evidence="2 3">
    <name type="scientific">Staphylothermus marinus (strain ATCC 43588 / DSM 3639 / JCM 9404 / F1)</name>
    <dbReference type="NCBI Taxonomy" id="399550"/>
    <lineage>
        <taxon>Archaea</taxon>
        <taxon>Thermoproteota</taxon>
        <taxon>Thermoprotei</taxon>
        <taxon>Desulfurococcales</taxon>
        <taxon>Desulfurococcaceae</taxon>
        <taxon>Staphylothermus</taxon>
    </lineage>
</organism>
<protein>
    <recommendedName>
        <fullName evidence="4">ABC transporter permease</fullName>
    </recommendedName>
</protein>
<evidence type="ECO:0000256" key="1">
    <source>
        <dbReference type="SAM" id="Phobius"/>
    </source>
</evidence>
<evidence type="ECO:0000313" key="3">
    <source>
        <dbReference type="Proteomes" id="UP000000254"/>
    </source>
</evidence>
<name>A3DKR6_STAMF</name>
<dbReference type="KEGG" id="smr:Smar_0113"/>
<feature type="transmembrane region" description="Helical" evidence="1">
    <location>
        <begin position="12"/>
        <end position="36"/>
    </location>
</feature>
<keyword evidence="3" id="KW-1185">Reference proteome</keyword>
<evidence type="ECO:0008006" key="4">
    <source>
        <dbReference type="Google" id="ProtNLM"/>
    </source>
</evidence>
<dbReference type="GO" id="GO:0005886">
    <property type="term" value="C:plasma membrane"/>
    <property type="evidence" value="ECO:0007669"/>
    <property type="project" value="UniProtKB-SubCell"/>
</dbReference>
<feature type="transmembrane region" description="Helical" evidence="1">
    <location>
        <begin position="350"/>
        <end position="374"/>
    </location>
</feature>
<feature type="transmembrane region" description="Helical" evidence="1">
    <location>
        <begin position="490"/>
        <end position="510"/>
    </location>
</feature>
<dbReference type="STRING" id="399550.Smar_0113"/>
<feature type="transmembrane region" description="Helical" evidence="1">
    <location>
        <begin position="459"/>
        <end position="478"/>
    </location>
</feature>
<feature type="transmembrane region" description="Helical" evidence="1">
    <location>
        <begin position="414"/>
        <end position="439"/>
    </location>
</feature>
<dbReference type="AlphaFoldDB" id="A3DKR6"/>
<keyword evidence="1" id="KW-0472">Membrane</keyword>
<dbReference type="EMBL" id="CP000575">
    <property type="protein sequence ID" value="ABN69226.1"/>
    <property type="molecule type" value="Genomic_DNA"/>
</dbReference>
<proteinExistence type="predicted"/>
<sequence>MNPLIYDLKRSFMRRTTIIMIIIFLLMGIGITYLIFGNIQQGGINPNNKVTVVATLWSRNGVGTVSGYIVDKDGKGIPGVSIEFYIGEEKIASNKSLSNGYFEIDTGMNLTFNQLNIRSFGEKYQTLLNNSRIHIKTNSEEFDIKAMISNTINTKGQNLFPASIVYVHKSVFVHEPPQSLSAYGSTIAIINYDESTGKAKAIIAVPFLFSNGIKYNVSYSLQPLLSLITGEAGKNDLSKICKESTLLGEFNDPVEIVSLNIRNNRNTTLILCYNFKDQINVVSARFTKSNVITSLYVAALSTPVNLVATFIPISMLYVAYVLMAKPRSIGALEFLLARPVTRFDIFINRYVAGILTALVSAIIIVLALVASSYILLGVPVIANIVVLLFLGLTLSMMTMYSLYYALATSLRSGFYLGLSIGLYLLFALFWQIIIAIYGVSTGILLRDIQEYSRMLINSYYYNPMGVMNLIMIIIQNDFGTSTIIRPDPLYMSLSVILWVLVPVLLGYLRFQRINLSG</sequence>
<feature type="transmembrane region" description="Helical" evidence="1">
    <location>
        <begin position="295"/>
        <end position="322"/>
    </location>
</feature>
<dbReference type="Proteomes" id="UP000000254">
    <property type="component" value="Chromosome"/>
</dbReference>
<dbReference type="OrthoDB" id="86287at2157"/>
<keyword evidence="1" id="KW-1133">Transmembrane helix</keyword>
<dbReference type="PANTHER" id="PTHR43471">
    <property type="entry name" value="ABC TRANSPORTER PERMEASE"/>
    <property type="match status" value="1"/>
</dbReference>
<feature type="transmembrane region" description="Helical" evidence="1">
    <location>
        <begin position="380"/>
        <end position="402"/>
    </location>
</feature>
<gene>
    <name evidence="2" type="ordered locus">Smar_0113</name>
</gene>
<reference evidence="2 3" key="2">
    <citation type="journal article" date="2009" name="Stand. Genomic Sci.">
        <title>Complete genome sequence of Staphylothermus marinus Stetter and Fiala 1986 type strain F1.</title>
        <authorList>
            <person name="Anderson I.J."/>
            <person name="Sun H."/>
            <person name="Lapidus A."/>
            <person name="Copeland A."/>
            <person name="Glavina Del Rio T."/>
            <person name="Tice H."/>
            <person name="Dalin E."/>
            <person name="Lucas S."/>
            <person name="Barry K."/>
            <person name="Land M."/>
            <person name="Richardson P."/>
            <person name="Huber H."/>
            <person name="Kyrpides N.C."/>
        </authorList>
    </citation>
    <scope>NUCLEOTIDE SEQUENCE [LARGE SCALE GENOMIC DNA]</scope>
    <source>
        <strain evidence="3">ATCC 43588 / DSM 3639 / JCM 9404 / F1</strain>
    </source>
</reference>
<dbReference type="GO" id="GO:0140359">
    <property type="term" value="F:ABC-type transporter activity"/>
    <property type="evidence" value="ECO:0007669"/>
    <property type="project" value="InterPro"/>
</dbReference>
<dbReference type="HOGENOM" id="CLU_527494_0_0_2"/>
<evidence type="ECO:0000313" key="2">
    <source>
        <dbReference type="EMBL" id="ABN69226.1"/>
    </source>
</evidence>
<dbReference type="GeneID" id="4906896"/>
<dbReference type="eggNOG" id="arCOG02441">
    <property type="taxonomic scope" value="Archaea"/>
</dbReference>
<dbReference type="RefSeq" id="WP_011838417.1">
    <property type="nucleotide sequence ID" value="NC_009033.1"/>
</dbReference>
<reference evidence="3" key="1">
    <citation type="journal article" date="2009" name="BMC Genomics">
        <title>The complete genome sequence of Staphylothermus marinus reveals differences in sulfur metabolism among heterotrophic Crenarchaeota.</title>
        <authorList>
            <person name="Anderson I.J."/>
            <person name="Dharmarajan L."/>
            <person name="Rodriguez J."/>
            <person name="Hooper S."/>
            <person name="Porat I."/>
            <person name="Ulrich L.E."/>
            <person name="Elkins J.G."/>
            <person name="Mavromatis K."/>
            <person name="Sun H."/>
            <person name="Land M."/>
            <person name="Lapidus A."/>
            <person name="Lucas S."/>
            <person name="Barry K."/>
            <person name="Huber H."/>
            <person name="Zhulin I.B."/>
            <person name="Whitman W.B."/>
            <person name="Mukhopadhyay B."/>
            <person name="Woese C."/>
            <person name="Bristow J."/>
            <person name="Kyrpides N."/>
        </authorList>
    </citation>
    <scope>NUCLEOTIDE SEQUENCE [LARGE SCALE GENOMIC DNA]</scope>
    <source>
        <strain evidence="3">ATCC 43588 / DSM 3639 / JCM 9404 / F1</strain>
    </source>
</reference>
<keyword evidence="1" id="KW-0812">Transmembrane</keyword>
<dbReference type="Pfam" id="PF12679">
    <property type="entry name" value="ABC2_membrane_2"/>
    <property type="match status" value="1"/>
</dbReference>